<dbReference type="PROSITE" id="PS01031">
    <property type="entry name" value="SHSP"/>
    <property type="match status" value="1"/>
</dbReference>
<keyword evidence="9" id="KW-0969">Cilium</keyword>
<dbReference type="GO" id="GO:0005813">
    <property type="term" value="C:centrosome"/>
    <property type="evidence" value="ECO:0007669"/>
    <property type="project" value="UniProtKB-SubCell"/>
</dbReference>
<keyword evidence="9" id="KW-0966">Cell projection</keyword>
<feature type="region of interest" description="Disordered" evidence="12">
    <location>
        <begin position="20"/>
        <end position="58"/>
    </location>
</feature>
<dbReference type="GO" id="GO:0007283">
    <property type="term" value="P:spermatogenesis"/>
    <property type="evidence" value="ECO:0007669"/>
    <property type="project" value="UniProtKB-KW"/>
</dbReference>
<dbReference type="PANTHER" id="PTHR17125">
    <property type="entry name" value="OUTER DENSE FIBER PROTEIN 1"/>
    <property type="match status" value="1"/>
</dbReference>
<evidence type="ECO:0000256" key="11">
    <source>
        <dbReference type="RuleBase" id="RU003616"/>
    </source>
</evidence>
<keyword evidence="15" id="KW-1185">Reference proteome</keyword>
<keyword evidence="8" id="KW-0744">Spermatogenesis</keyword>
<dbReference type="GO" id="GO:0030154">
    <property type="term" value="P:cell differentiation"/>
    <property type="evidence" value="ECO:0007669"/>
    <property type="project" value="UniProtKB-KW"/>
</dbReference>
<evidence type="ECO:0000313" key="15">
    <source>
        <dbReference type="Proteomes" id="UP001295444"/>
    </source>
</evidence>
<reference evidence="14" key="1">
    <citation type="submission" date="2022-03" db="EMBL/GenBank/DDBJ databases">
        <authorList>
            <person name="Alioto T."/>
            <person name="Alioto T."/>
            <person name="Gomez Garrido J."/>
        </authorList>
    </citation>
    <scope>NUCLEOTIDE SEQUENCE</scope>
</reference>
<comment type="similarity">
    <text evidence="10 11">Belongs to the small heat shock protein (HSP20) family.</text>
</comment>
<evidence type="ECO:0000256" key="5">
    <source>
        <dbReference type="ARBA" id="ARBA00022473"/>
    </source>
</evidence>
<evidence type="ECO:0000256" key="3">
    <source>
        <dbReference type="ARBA" id="ARBA00004300"/>
    </source>
</evidence>
<keyword evidence="5" id="KW-0217">Developmental protein</keyword>
<dbReference type="CDD" id="cd06464">
    <property type="entry name" value="ACD_sHsps-like"/>
    <property type="match status" value="1"/>
</dbReference>
<dbReference type="InterPro" id="IPR002068">
    <property type="entry name" value="A-crystallin/Hsp20_dom"/>
</dbReference>
<evidence type="ECO:0000256" key="9">
    <source>
        <dbReference type="ARBA" id="ARBA00023069"/>
    </source>
</evidence>
<dbReference type="Pfam" id="PF00011">
    <property type="entry name" value="HSP20"/>
    <property type="match status" value="1"/>
</dbReference>
<evidence type="ECO:0000256" key="7">
    <source>
        <dbReference type="ARBA" id="ARBA00022846"/>
    </source>
</evidence>
<organism evidence="14 15">
    <name type="scientific">Pelobates cultripes</name>
    <name type="common">Western spadefoot toad</name>
    <dbReference type="NCBI Taxonomy" id="61616"/>
    <lineage>
        <taxon>Eukaryota</taxon>
        <taxon>Metazoa</taxon>
        <taxon>Chordata</taxon>
        <taxon>Craniata</taxon>
        <taxon>Vertebrata</taxon>
        <taxon>Euteleostomi</taxon>
        <taxon>Amphibia</taxon>
        <taxon>Batrachia</taxon>
        <taxon>Anura</taxon>
        <taxon>Pelobatoidea</taxon>
        <taxon>Pelobatidae</taxon>
        <taxon>Pelobates</taxon>
    </lineage>
</organism>
<feature type="compositionally biased region" description="Basic and acidic residues" evidence="12">
    <location>
        <begin position="47"/>
        <end position="56"/>
    </location>
</feature>
<gene>
    <name evidence="14" type="ORF">PECUL_23A031626</name>
</gene>
<feature type="region of interest" description="Disordered" evidence="12">
    <location>
        <begin position="197"/>
        <end position="229"/>
    </location>
</feature>
<dbReference type="GO" id="GO:0031514">
    <property type="term" value="C:motile cilium"/>
    <property type="evidence" value="ECO:0007669"/>
    <property type="project" value="UniProtKB-SubCell"/>
</dbReference>
<feature type="domain" description="SHSP" evidence="13">
    <location>
        <begin position="101"/>
        <end position="216"/>
    </location>
</feature>
<keyword evidence="7" id="KW-0282">Flagellum</keyword>
<protein>
    <recommendedName>
        <fullName evidence="4">Outer dense fiber protein 1</fullName>
    </recommendedName>
</protein>
<dbReference type="Proteomes" id="UP001295444">
    <property type="component" value="Chromosome 04"/>
</dbReference>
<name>A0AAD1W679_PELCU</name>
<dbReference type="PANTHER" id="PTHR17125:SF2">
    <property type="entry name" value="OUTER DENSE FIBER PROTEIN 1"/>
    <property type="match status" value="1"/>
</dbReference>
<comment type="function">
    <text evidence="1">Component of the outer dense fibers (ODF) of spermatozoa. ODF are filamentous structures located on the outside of the axoneme in the midpiece and principal piece of the mammalian sperm tail and may help to maintain the passive elastic structures and elastic recoil of the sperm tail.</text>
</comment>
<evidence type="ECO:0000313" key="14">
    <source>
        <dbReference type="EMBL" id="CAH2285701.1"/>
    </source>
</evidence>
<evidence type="ECO:0000256" key="8">
    <source>
        <dbReference type="ARBA" id="ARBA00022871"/>
    </source>
</evidence>
<evidence type="ECO:0000256" key="2">
    <source>
        <dbReference type="ARBA" id="ARBA00004230"/>
    </source>
</evidence>
<keyword evidence="6" id="KW-0221">Differentiation</keyword>
<evidence type="ECO:0000256" key="4">
    <source>
        <dbReference type="ARBA" id="ARBA00019020"/>
    </source>
</evidence>
<evidence type="ECO:0000256" key="10">
    <source>
        <dbReference type="PROSITE-ProRule" id="PRU00285"/>
    </source>
</evidence>
<dbReference type="GO" id="GO:0099513">
    <property type="term" value="C:polymeric cytoskeletal fiber"/>
    <property type="evidence" value="ECO:0007669"/>
    <property type="project" value="InterPro"/>
</dbReference>
<comment type="subcellular location">
    <subcellularLocation>
        <location evidence="2">Cell projection</location>
        <location evidence="2">Cilium</location>
        <location evidence="2">Flagellum</location>
    </subcellularLocation>
    <subcellularLocation>
        <location evidence="3">Cytoplasm</location>
        <location evidence="3">Cytoskeleton</location>
        <location evidence="3">Microtubule organizing center</location>
        <location evidence="3">Centrosome</location>
    </subcellularLocation>
</comment>
<dbReference type="Gene3D" id="2.60.40.790">
    <property type="match status" value="1"/>
</dbReference>
<evidence type="ECO:0000256" key="1">
    <source>
        <dbReference type="ARBA" id="ARBA00001979"/>
    </source>
</evidence>
<sequence length="229" mass="26672">MSSHIPYFCPDCFDEDDWSNTDNMGKGMPGNSNMEFEVHPKSGRSQKPYDEDKEFTKSSSWSYKDSRRMGREMIRRQKRMDDFSSFGGFCPCQDFDTDDDSSLSNLKMVVDTSQSTDKMFIALVKMVGFSSNDVKVKVKNCNLIVSANHEDSFDDNVGKKEYRYKHICHQFNLPASVKEEDVKHSLENDKTLRIEVHLPESKDNKPFDRDNYIGKNKNEEKSKNKETYW</sequence>
<evidence type="ECO:0000256" key="12">
    <source>
        <dbReference type="SAM" id="MobiDB-lite"/>
    </source>
</evidence>
<dbReference type="AlphaFoldDB" id="A0AAD1W679"/>
<dbReference type="SUPFAM" id="SSF49764">
    <property type="entry name" value="HSP20-like chaperones"/>
    <property type="match status" value="1"/>
</dbReference>
<proteinExistence type="inferred from homology"/>
<dbReference type="EMBL" id="OW240915">
    <property type="protein sequence ID" value="CAH2285701.1"/>
    <property type="molecule type" value="Genomic_DNA"/>
</dbReference>
<evidence type="ECO:0000256" key="6">
    <source>
        <dbReference type="ARBA" id="ARBA00022782"/>
    </source>
</evidence>
<accession>A0AAD1W679</accession>
<dbReference type="InterPro" id="IPR008978">
    <property type="entry name" value="HSP20-like_chaperone"/>
</dbReference>
<evidence type="ECO:0000259" key="13">
    <source>
        <dbReference type="PROSITE" id="PS01031"/>
    </source>
</evidence>
<dbReference type="InterPro" id="IPR037389">
    <property type="entry name" value="ODFP"/>
</dbReference>